<keyword evidence="1" id="KW-0677">Repeat</keyword>
<reference evidence="4" key="1">
    <citation type="submission" date="2014-12" db="EMBL/GenBank/DDBJ databases">
        <title>Insight into the proteome of Arion vulgaris.</title>
        <authorList>
            <person name="Aradska J."/>
            <person name="Bulat T."/>
            <person name="Smidak R."/>
            <person name="Sarate P."/>
            <person name="Gangsoo J."/>
            <person name="Sialana F."/>
            <person name="Bilban M."/>
            <person name="Lubec G."/>
        </authorList>
    </citation>
    <scope>NUCLEOTIDE SEQUENCE</scope>
    <source>
        <tissue evidence="4">Skin</tissue>
    </source>
</reference>
<accession>A0A0B7A610</accession>
<dbReference type="InterPro" id="IPR027417">
    <property type="entry name" value="P-loop_NTPase"/>
</dbReference>
<evidence type="ECO:0000256" key="2">
    <source>
        <dbReference type="SAM" id="SignalP"/>
    </source>
</evidence>
<feature type="chain" id="PRO_5002111083" description="Nephrocystin 3-like N-terminal domain-containing protein" evidence="2">
    <location>
        <begin position="23"/>
        <end position="266"/>
    </location>
</feature>
<evidence type="ECO:0000259" key="3">
    <source>
        <dbReference type="Pfam" id="PF24883"/>
    </source>
</evidence>
<feature type="domain" description="Nephrocystin 3-like N-terminal" evidence="3">
    <location>
        <begin position="76"/>
        <end position="202"/>
    </location>
</feature>
<dbReference type="InterPro" id="IPR056884">
    <property type="entry name" value="NPHP3-like_N"/>
</dbReference>
<keyword evidence="2" id="KW-0732">Signal</keyword>
<dbReference type="SUPFAM" id="SSF52540">
    <property type="entry name" value="P-loop containing nucleoside triphosphate hydrolases"/>
    <property type="match status" value="1"/>
</dbReference>
<dbReference type="InterPro" id="IPR051191">
    <property type="entry name" value="DCAF12"/>
</dbReference>
<dbReference type="AlphaFoldDB" id="A0A0B7A610"/>
<evidence type="ECO:0000313" key="4">
    <source>
        <dbReference type="EMBL" id="CEK76092.1"/>
    </source>
</evidence>
<gene>
    <name evidence="4" type="primary">ORF98414</name>
</gene>
<sequence length="266" mass="30183">TIFVHCKILNCIFLVILNCCFCLESDLQWLFALDKAKDLIGRESELEILKEFVKNGESSKMEKTDGANSSVRLREDWELEASDKAICVLEGPSGWGKTSLICKLIVDTVKSKANVFFHIVSSTPSSNRLESLLKQLLLVLVPEEASDKENNAMESDSIEELKKLLKVALVKYRDKAEAKLVIIIDGLNELENHDTYSHLSWLPPLFPHNIHCIVSTNPHLPTTARLYEHPTFKMTLQPMTPADLTTVAVRYLQTFTKKLEQVNWKV</sequence>
<dbReference type="EMBL" id="HACG01029227">
    <property type="protein sequence ID" value="CEK76092.1"/>
    <property type="molecule type" value="Transcribed_RNA"/>
</dbReference>
<dbReference type="PANTHER" id="PTHR19860:SF40">
    <property type="entry name" value="WD40 REPEAT-CONTAINING PROTEIN"/>
    <property type="match status" value="1"/>
</dbReference>
<protein>
    <recommendedName>
        <fullName evidence="3">Nephrocystin 3-like N-terminal domain-containing protein</fullName>
    </recommendedName>
</protein>
<dbReference type="PANTHER" id="PTHR19860">
    <property type="entry name" value="DDB1- AND CUL4-ASSOCIATED FACTOR 12-RELATED"/>
    <property type="match status" value="1"/>
</dbReference>
<dbReference type="Pfam" id="PF24883">
    <property type="entry name" value="NPHP3_N"/>
    <property type="match status" value="1"/>
</dbReference>
<feature type="non-terminal residue" evidence="4">
    <location>
        <position position="1"/>
    </location>
</feature>
<name>A0A0B7A610_9EUPU</name>
<proteinExistence type="predicted"/>
<dbReference type="Gene3D" id="3.40.50.300">
    <property type="entry name" value="P-loop containing nucleotide triphosphate hydrolases"/>
    <property type="match status" value="1"/>
</dbReference>
<organism evidence="4">
    <name type="scientific">Arion vulgaris</name>
    <dbReference type="NCBI Taxonomy" id="1028688"/>
    <lineage>
        <taxon>Eukaryota</taxon>
        <taxon>Metazoa</taxon>
        <taxon>Spiralia</taxon>
        <taxon>Lophotrochozoa</taxon>
        <taxon>Mollusca</taxon>
        <taxon>Gastropoda</taxon>
        <taxon>Heterobranchia</taxon>
        <taxon>Euthyneura</taxon>
        <taxon>Panpulmonata</taxon>
        <taxon>Eupulmonata</taxon>
        <taxon>Stylommatophora</taxon>
        <taxon>Helicina</taxon>
        <taxon>Arionoidea</taxon>
        <taxon>Arionidae</taxon>
        <taxon>Arion</taxon>
    </lineage>
</organism>
<evidence type="ECO:0000256" key="1">
    <source>
        <dbReference type="ARBA" id="ARBA00022737"/>
    </source>
</evidence>
<feature type="signal peptide" evidence="2">
    <location>
        <begin position="1"/>
        <end position="22"/>
    </location>
</feature>